<protein>
    <recommendedName>
        <fullName evidence="10">Probable GTP-binding protein EngB</fullName>
    </recommendedName>
</protein>
<evidence type="ECO:0000313" key="14">
    <source>
        <dbReference type="Proteomes" id="UP001296873"/>
    </source>
</evidence>
<evidence type="ECO:0000256" key="1">
    <source>
        <dbReference type="ARBA" id="ARBA00001946"/>
    </source>
</evidence>
<proteinExistence type="inferred from homology"/>
<evidence type="ECO:0000256" key="6">
    <source>
        <dbReference type="ARBA" id="ARBA00022842"/>
    </source>
</evidence>
<accession>A0ABS1DHG6</accession>
<evidence type="ECO:0000256" key="9">
    <source>
        <dbReference type="ARBA" id="ARBA00023306"/>
    </source>
</evidence>
<keyword evidence="6" id="KW-0460">Magnesium</keyword>
<dbReference type="InterPro" id="IPR027417">
    <property type="entry name" value="P-loop_NTPase"/>
</dbReference>
<dbReference type="PANTHER" id="PTHR11649:SF13">
    <property type="entry name" value="ENGB-TYPE G DOMAIN-CONTAINING PROTEIN"/>
    <property type="match status" value="1"/>
</dbReference>
<evidence type="ECO:0000256" key="8">
    <source>
        <dbReference type="ARBA" id="ARBA00023210"/>
    </source>
</evidence>
<dbReference type="Proteomes" id="UP001296873">
    <property type="component" value="Unassembled WGS sequence"/>
</dbReference>
<comment type="similarity">
    <text evidence="2 10">Belongs to the TRAFAC class TrmE-Era-EngA-EngB-Septin-like GTPase superfamily. EngB GTPase family.</text>
</comment>
<reference evidence="13 14" key="1">
    <citation type="journal article" date="2020" name="Microorganisms">
        <title>Osmotic Adaptation and Compatible Solute Biosynthesis of Phototrophic Bacteria as Revealed from Genome Analyses.</title>
        <authorList>
            <person name="Imhoff J.F."/>
            <person name="Rahn T."/>
            <person name="Kunzel S."/>
            <person name="Keller A."/>
            <person name="Neulinger S.C."/>
        </authorList>
    </citation>
    <scope>NUCLEOTIDE SEQUENCE [LARGE SCALE GENOMIC DNA]</scope>
    <source>
        <strain evidence="13 14">DSM 9895</strain>
    </source>
</reference>
<evidence type="ECO:0000256" key="11">
    <source>
        <dbReference type="SAM" id="MobiDB-lite"/>
    </source>
</evidence>
<evidence type="ECO:0000256" key="10">
    <source>
        <dbReference type="HAMAP-Rule" id="MF_00321"/>
    </source>
</evidence>
<dbReference type="Pfam" id="PF01926">
    <property type="entry name" value="MMR_HSR1"/>
    <property type="match status" value="1"/>
</dbReference>
<comment type="function">
    <text evidence="10">Necessary for normal cell division and for the maintenance of normal septation.</text>
</comment>
<dbReference type="InterPro" id="IPR019987">
    <property type="entry name" value="GTP-bd_ribosome_bio_YsxC"/>
</dbReference>
<dbReference type="HAMAP" id="MF_00321">
    <property type="entry name" value="GTPase_EngB"/>
    <property type="match status" value="1"/>
</dbReference>
<evidence type="ECO:0000256" key="7">
    <source>
        <dbReference type="ARBA" id="ARBA00023134"/>
    </source>
</evidence>
<keyword evidence="7 10" id="KW-0342">GTP-binding</keyword>
<dbReference type="InterPro" id="IPR030393">
    <property type="entry name" value="G_ENGB_dom"/>
</dbReference>
<evidence type="ECO:0000259" key="12">
    <source>
        <dbReference type="PROSITE" id="PS51706"/>
    </source>
</evidence>
<comment type="caution">
    <text evidence="13">The sequence shown here is derived from an EMBL/GenBank/DDBJ whole genome shotgun (WGS) entry which is preliminary data.</text>
</comment>
<feature type="compositionally biased region" description="Basic and acidic residues" evidence="11">
    <location>
        <begin position="1"/>
        <end position="19"/>
    </location>
</feature>
<dbReference type="EMBL" id="NRRL01000066">
    <property type="protein sequence ID" value="MBK1669910.1"/>
    <property type="molecule type" value="Genomic_DNA"/>
</dbReference>
<gene>
    <name evidence="10" type="primary">engB</name>
    <name evidence="13" type="ORF">CKO28_17890</name>
</gene>
<dbReference type="NCBIfam" id="TIGR03598">
    <property type="entry name" value="GTPase_YsxC"/>
    <property type="match status" value="1"/>
</dbReference>
<keyword evidence="14" id="KW-1185">Reference proteome</keyword>
<dbReference type="CDD" id="cd01876">
    <property type="entry name" value="YihA_EngB"/>
    <property type="match status" value="1"/>
</dbReference>
<evidence type="ECO:0000313" key="13">
    <source>
        <dbReference type="EMBL" id="MBK1669910.1"/>
    </source>
</evidence>
<keyword evidence="9 10" id="KW-0131">Cell cycle</keyword>
<keyword evidence="5 10" id="KW-0547">Nucleotide-binding</keyword>
<dbReference type="SUPFAM" id="SSF52540">
    <property type="entry name" value="P-loop containing nucleoside triphosphate hydrolases"/>
    <property type="match status" value="1"/>
</dbReference>
<dbReference type="PROSITE" id="PS51706">
    <property type="entry name" value="G_ENGB"/>
    <property type="match status" value="1"/>
</dbReference>
<evidence type="ECO:0000256" key="4">
    <source>
        <dbReference type="ARBA" id="ARBA00022723"/>
    </source>
</evidence>
<organism evidence="13 14">
    <name type="scientific">Rhodovibrio sodomensis</name>
    <dbReference type="NCBI Taxonomy" id="1088"/>
    <lineage>
        <taxon>Bacteria</taxon>
        <taxon>Pseudomonadati</taxon>
        <taxon>Pseudomonadota</taxon>
        <taxon>Alphaproteobacteria</taxon>
        <taxon>Rhodospirillales</taxon>
        <taxon>Rhodovibrionaceae</taxon>
        <taxon>Rhodovibrio</taxon>
    </lineage>
</organism>
<evidence type="ECO:0000256" key="2">
    <source>
        <dbReference type="ARBA" id="ARBA00009638"/>
    </source>
</evidence>
<dbReference type="InterPro" id="IPR006073">
    <property type="entry name" value="GTP-bd"/>
</dbReference>
<feature type="region of interest" description="Disordered" evidence="11">
    <location>
        <begin position="1"/>
        <end position="31"/>
    </location>
</feature>
<keyword evidence="3 10" id="KW-0132">Cell division</keyword>
<sequence>MTRSHPAEDAPPEDLHGDDPPLPDAPADGDLELPGREYGRWLFAQACGFVAGVQSMVQLPEFALPEVAFAGRSNVGKSSLVNALTGQNTLARTSNTPGRTRQLNFFDLGSRLLLVDLPGYGYAKAPKSEIKRWTELTQDYLRGRPTLRRVCLLIDARRGVRDTDREVMGALDTAAVSYQLVLTKADKVKPPDLARVIDATQQLRRKHVALHPRIATTSAQKDTGIAELRAELAALASETPYQEG</sequence>
<name>A0ABS1DHG6_9PROT</name>
<keyword evidence="8 10" id="KW-0717">Septation</keyword>
<dbReference type="PANTHER" id="PTHR11649">
    <property type="entry name" value="MSS1/TRME-RELATED GTP-BINDING PROTEIN"/>
    <property type="match status" value="1"/>
</dbReference>
<comment type="cofactor">
    <cofactor evidence="1">
        <name>Mg(2+)</name>
        <dbReference type="ChEBI" id="CHEBI:18420"/>
    </cofactor>
</comment>
<dbReference type="RefSeq" id="WP_200342253.1">
    <property type="nucleotide sequence ID" value="NZ_NRRL01000066.1"/>
</dbReference>
<feature type="domain" description="EngB-type G" evidence="12">
    <location>
        <begin position="63"/>
        <end position="238"/>
    </location>
</feature>
<evidence type="ECO:0000256" key="3">
    <source>
        <dbReference type="ARBA" id="ARBA00022618"/>
    </source>
</evidence>
<evidence type="ECO:0000256" key="5">
    <source>
        <dbReference type="ARBA" id="ARBA00022741"/>
    </source>
</evidence>
<keyword evidence="4" id="KW-0479">Metal-binding</keyword>
<dbReference type="Gene3D" id="3.40.50.300">
    <property type="entry name" value="P-loop containing nucleotide triphosphate hydrolases"/>
    <property type="match status" value="1"/>
</dbReference>